<protein>
    <submittedName>
        <fullName evidence="3">NADH:flavin oxidoreductase/NADH oxidase</fullName>
    </submittedName>
</protein>
<dbReference type="FunFam" id="3.20.20.70:FF:000138">
    <property type="entry name" value="NADPH dehydrogenase 1"/>
    <property type="match status" value="1"/>
</dbReference>
<dbReference type="InterPro" id="IPR045247">
    <property type="entry name" value="Oye-like"/>
</dbReference>
<proteinExistence type="predicted"/>
<reference evidence="3" key="1">
    <citation type="submission" date="2016-06" db="EMBL/GenBank/DDBJ databases">
        <title>Draft Genome sequence of the fungus Inonotus baumii.</title>
        <authorList>
            <person name="Zhu H."/>
            <person name="Lin W."/>
        </authorList>
    </citation>
    <scope>NUCLEOTIDE SEQUENCE</scope>
    <source>
        <strain evidence="3">821</strain>
    </source>
</reference>
<dbReference type="PANTHER" id="PTHR22893:SF91">
    <property type="entry name" value="NADPH DEHYDROGENASE 2-RELATED"/>
    <property type="match status" value="1"/>
</dbReference>
<dbReference type="Proteomes" id="UP000757232">
    <property type="component" value="Unassembled WGS sequence"/>
</dbReference>
<dbReference type="CDD" id="cd02933">
    <property type="entry name" value="OYE_like_FMN"/>
    <property type="match status" value="1"/>
</dbReference>
<dbReference type="PANTHER" id="PTHR22893">
    <property type="entry name" value="NADH OXIDOREDUCTASE-RELATED"/>
    <property type="match status" value="1"/>
</dbReference>
<dbReference type="AlphaFoldDB" id="A0A9Q5I4D4"/>
<dbReference type="Pfam" id="PF00724">
    <property type="entry name" value="Oxidored_FMN"/>
    <property type="match status" value="1"/>
</dbReference>
<feature type="compositionally biased region" description="Basic and acidic residues" evidence="1">
    <location>
        <begin position="140"/>
        <end position="149"/>
    </location>
</feature>
<organism evidence="3 4">
    <name type="scientific">Sanghuangporus baumii</name>
    <name type="common">Phellinus baumii</name>
    <dbReference type="NCBI Taxonomy" id="108892"/>
    <lineage>
        <taxon>Eukaryota</taxon>
        <taxon>Fungi</taxon>
        <taxon>Dikarya</taxon>
        <taxon>Basidiomycota</taxon>
        <taxon>Agaricomycotina</taxon>
        <taxon>Agaricomycetes</taxon>
        <taxon>Hymenochaetales</taxon>
        <taxon>Hymenochaetaceae</taxon>
        <taxon>Sanghuangporus</taxon>
    </lineage>
</organism>
<dbReference type="Gene3D" id="3.20.20.70">
    <property type="entry name" value="Aldolase class I"/>
    <property type="match status" value="1"/>
</dbReference>
<feature type="domain" description="NADH:flavin oxidoreductase/NADH oxidase N-terminal" evidence="2">
    <location>
        <begin position="7"/>
        <end position="355"/>
    </location>
</feature>
<keyword evidence="4" id="KW-1185">Reference proteome</keyword>
<comment type="caution">
    <text evidence="3">The sequence shown here is derived from an EMBL/GenBank/DDBJ whole genome shotgun (WGS) entry which is preliminary data.</text>
</comment>
<feature type="region of interest" description="Disordered" evidence="1">
    <location>
        <begin position="116"/>
        <end position="149"/>
    </location>
</feature>
<gene>
    <name evidence="3" type="ORF">A7U60_g1219</name>
</gene>
<evidence type="ECO:0000256" key="1">
    <source>
        <dbReference type="SAM" id="MobiDB-lite"/>
    </source>
</evidence>
<dbReference type="SUPFAM" id="SSF51395">
    <property type="entry name" value="FMN-linked oxidoreductases"/>
    <property type="match status" value="1"/>
</dbReference>
<sequence>MSRSSAKLFQPIRVGSLNLSHRVVFAPLTRFRADDAHVPTDIMVDYYAQRASAPGSLLITEAAFIAAKAGGYDNAPGIWSDEQVAAWKKVTDAVHAQGSYIFMQLWQLGRTANPEILAQPDSPKNPGGPYPFVSSSDIPISERKDGPAPRPLTHEEILEYVELFGRAAHNAVHRAGFDGVEIHGAHGYLVDQFLQDIANKRTDQWGGNIENRSRFALEVIKKIVDAVGEERTAIRLSPFNTVEGMRMDHPQPTFAYLVSRIREAYPRFAYLHVVEPRVAGNSEREVLAGESNDFLRAIWKGPDSEKNGSVYLSAGGYTPEDAVKDAEEKGDLIVFGRYYISNPDLPTRIKKNIPLAPYDRKTFYAPGSLEGYIDYPFADPEAEALFKAKKEERDRARAKM</sequence>
<dbReference type="GO" id="GO:0003959">
    <property type="term" value="F:NADPH dehydrogenase activity"/>
    <property type="evidence" value="ECO:0007669"/>
    <property type="project" value="TreeGrafter"/>
</dbReference>
<dbReference type="InterPro" id="IPR013785">
    <property type="entry name" value="Aldolase_TIM"/>
</dbReference>
<accession>A0A9Q5I4D4</accession>
<dbReference type="OrthoDB" id="276546at2759"/>
<name>A0A9Q5I4D4_SANBA</name>
<dbReference type="InterPro" id="IPR001155">
    <property type="entry name" value="OxRdtase_FMN_N"/>
</dbReference>
<evidence type="ECO:0000313" key="4">
    <source>
        <dbReference type="Proteomes" id="UP000757232"/>
    </source>
</evidence>
<evidence type="ECO:0000259" key="2">
    <source>
        <dbReference type="Pfam" id="PF00724"/>
    </source>
</evidence>
<dbReference type="EMBL" id="LNZH02000082">
    <property type="protein sequence ID" value="OCB91541.1"/>
    <property type="molecule type" value="Genomic_DNA"/>
</dbReference>
<dbReference type="GO" id="GO:0010181">
    <property type="term" value="F:FMN binding"/>
    <property type="evidence" value="ECO:0007669"/>
    <property type="project" value="InterPro"/>
</dbReference>
<evidence type="ECO:0000313" key="3">
    <source>
        <dbReference type="EMBL" id="OCB91541.1"/>
    </source>
</evidence>